<sequence length="99" mass="11331">MRHTVGPIIPISSWPRHMLQIFSVKVMEIMGSLQWPLDVYGHVAVRDALDHKRNYLFRRTRGNCQTLTSPQASASFVINIFVLHAFTVLLIFSSLEHAN</sequence>
<dbReference type="Proteomes" id="UP000636709">
    <property type="component" value="Unassembled WGS sequence"/>
</dbReference>
<keyword evidence="1" id="KW-0812">Transmembrane</keyword>
<feature type="domain" description="DUF6598" evidence="2">
    <location>
        <begin position="18"/>
        <end position="72"/>
    </location>
</feature>
<dbReference type="OrthoDB" id="694001at2759"/>
<gene>
    <name evidence="3" type="ORF">HU200_025451</name>
</gene>
<accession>A0A835C062</accession>
<dbReference type="Pfam" id="PF20241">
    <property type="entry name" value="DUF6598"/>
    <property type="match status" value="1"/>
</dbReference>
<evidence type="ECO:0000313" key="3">
    <source>
        <dbReference type="EMBL" id="KAF8717985.1"/>
    </source>
</evidence>
<comment type="caution">
    <text evidence="3">The sequence shown here is derived from an EMBL/GenBank/DDBJ whole genome shotgun (WGS) entry which is preliminary data.</text>
</comment>
<dbReference type="AlphaFoldDB" id="A0A835C062"/>
<organism evidence="3 4">
    <name type="scientific">Digitaria exilis</name>
    <dbReference type="NCBI Taxonomy" id="1010633"/>
    <lineage>
        <taxon>Eukaryota</taxon>
        <taxon>Viridiplantae</taxon>
        <taxon>Streptophyta</taxon>
        <taxon>Embryophyta</taxon>
        <taxon>Tracheophyta</taxon>
        <taxon>Spermatophyta</taxon>
        <taxon>Magnoliopsida</taxon>
        <taxon>Liliopsida</taxon>
        <taxon>Poales</taxon>
        <taxon>Poaceae</taxon>
        <taxon>PACMAD clade</taxon>
        <taxon>Panicoideae</taxon>
        <taxon>Panicodae</taxon>
        <taxon>Paniceae</taxon>
        <taxon>Anthephorinae</taxon>
        <taxon>Digitaria</taxon>
    </lineage>
</organism>
<reference evidence="3" key="1">
    <citation type="submission" date="2020-07" db="EMBL/GenBank/DDBJ databases">
        <title>Genome sequence and genetic diversity analysis of an under-domesticated orphan crop, white fonio (Digitaria exilis).</title>
        <authorList>
            <person name="Bennetzen J.L."/>
            <person name="Chen S."/>
            <person name="Ma X."/>
            <person name="Wang X."/>
            <person name="Yssel A.E.J."/>
            <person name="Chaluvadi S.R."/>
            <person name="Johnson M."/>
            <person name="Gangashetty P."/>
            <person name="Hamidou F."/>
            <person name="Sanogo M.D."/>
            <person name="Zwaenepoel A."/>
            <person name="Wallace J."/>
            <person name="Van De Peer Y."/>
            <person name="Van Deynze A."/>
        </authorList>
    </citation>
    <scope>NUCLEOTIDE SEQUENCE</scope>
    <source>
        <tissue evidence="3">Leaves</tissue>
    </source>
</reference>
<name>A0A835C062_9POAL</name>
<feature type="transmembrane region" description="Helical" evidence="1">
    <location>
        <begin position="76"/>
        <end position="95"/>
    </location>
</feature>
<evidence type="ECO:0000259" key="2">
    <source>
        <dbReference type="Pfam" id="PF20241"/>
    </source>
</evidence>
<keyword evidence="1" id="KW-1133">Transmembrane helix</keyword>
<dbReference type="EMBL" id="JACEFO010001712">
    <property type="protein sequence ID" value="KAF8717985.1"/>
    <property type="molecule type" value="Genomic_DNA"/>
</dbReference>
<evidence type="ECO:0000256" key="1">
    <source>
        <dbReference type="SAM" id="Phobius"/>
    </source>
</evidence>
<dbReference type="PANTHER" id="PTHR33065:SF131">
    <property type="entry name" value="EXPRESSED PROTEIN"/>
    <property type="match status" value="1"/>
</dbReference>
<protein>
    <recommendedName>
        <fullName evidence="2">DUF6598 domain-containing protein</fullName>
    </recommendedName>
</protein>
<dbReference type="InterPro" id="IPR046533">
    <property type="entry name" value="DUF6598"/>
</dbReference>
<keyword evidence="4" id="KW-1185">Reference proteome</keyword>
<evidence type="ECO:0000313" key="4">
    <source>
        <dbReference type="Proteomes" id="UP000636709"/>
    </source>
</evidence>
<proteinExistence type="predicted"/>
<keyword evidence="1" id="KW-0472">Membrane</keyword>
<dbReference type="PANTHER" id="PTHR33065">
    <property type="entry name" value="OS07G0486400 PROTEIN"/>
    <property type="match status" value="1"/>
</dbReference>